<dbReference type="InterPro" id="IPR036397">
    <property type="entry name" value="RNaseH_sf"/>
</dbReference>
<evidence type="ECO:0000313" key="2">
    <source>
        <dbReference type="Proteomes" id="UP001235939"/>
    </source>
</evidence>
<reference evidence="1 2" key="1">
    <citation type="submission" date="2022-01" db="EMBL/GenBank/DDBJ databases">
        <title>A chromosomal length assembly of Cordylochernes scorpioides.</title>
        <authorList>
            <person name="Zeh D."/>
            <person name="Zeh J."/>
        </authorList>
    </citation>
    <scope>NUCLEOTIDE SEQUENCE [LARGE SCALE GENOMIC DNA]</scope>
    <source>
        <strain evidence="1">IN4F17</strain>
        <tissue evidence="1">Whole Body</tissue>
    </source>
</reference>
<proteinExistence type="predicted"/>
<name>A0ABY6L834_9ARAC</name>
<sequence length="293" mass="33620">MVSIREYEAKKKVGGSRRYAEAKNKARSSTKKGMICVFFFLGLRRFAVLRNARKECHSQQGPLHCPIASRENSLFNRKDPIDKVKSFSFTTTLGRMLHKSSKPPFKSSNGKFYSTRRTLRTLHQPISTFSAPCTTFDDEEDLKTWLNNFFDTRPGDIWRNGLNKLVERWEEVVNNNGEYIIDQLISGASIYLSISFNPLRRPTVPELITAAPITSGRCRAGHVSRPGQKLLRFHRRFKAKTYLQDDDVPIDDTKTKPYFTPQETDAKVLGTIFKTSMEYLAEARQIHVSNNNC</sequence>
<dbReference type="Gene3D" id="3.30.420.10">
    <property type="entry name" value="Ribonuclease H-like superfamily/Ribonuclease H"/>
    <property type="match status" value="1"/>
</dbReference>
<accession>A0ABY6L834</accession>
<keyword evidence="2" id="KW-1185">Reference proteome</keyword>
<dbReference type="EMBL" id="CP092877">
    <property type="protein sequence ID" value="UYV77322.1"/>
    <property type="molecule type" value="Genomic_DNA"/>
</dbReference>
<dbReference type="Proteomes" id="UP001235939">
    <property type="component" value="Chromosome 15"/>
</dbReference>
<evidence type="ECO:0000313" key="1">
    <source>
        <dbReference type="EMBL" id="UYV77322.1"/>
    </source>
</evidence>
<organism evidence="1 2">
    <name type="scientific">Cordylochernes scorpioides</name>
    <dbReference type="NCBI Taxonomy" id="51811"/>
    <lineage>
        <taxon>Eukaryota</taxon>
        <taxon>Metazoa</taxon>
        <taxon>Ecdysozoa</taxon>
        <taxon>Arthropoda</taxon>
        <taxon>Chelicerata</taxon>
        <taxon>Arachnida</taxon>
        <taxon>Pseudoscorpiones</taxon>
        <taxon>Cheliferoidea</taxon>
        <taxon>Chernetidae</taxon>
        <taxon>Cordylochernes</taxon>
    </lineage>
</organism>
<gene>
    <name evidence="1" type="ORF">LAZ67_15000502</name>
</gene>
<protein>
    <submittedName>
        <fullName evidence="1">Uncharacterized protein</fullName>
    </submittedName>
</protein>